<proteinExistence type="predicted"/>
<dbReference type="InterPro" id="IPR010894">
    <property type="entry name" value="SpoVAD"/>
</dbReference>
<reference evidence="1 2" key="1">
    <citation type="submission" date="2020-02" db="EMBL/GenBank/DDBJ databases">
        <authorList>
            <person name="Hogendoorn C."/>
        </authorList>
    </citation>
    <scope>NUCLEOTIDE SEQUENCE [LARGE SCALE GENOMIC DNA]</scope>
    <source>
        <strain evidence="1">R501</strain>
    </source>
</reference>
<dbReference type="InterPro" id="IPR038369">
    <property type="entry name" value="SpoVAD_sf"/>
</dbReference>
<dbReference type="Gene3D" id="3.40.47.40">
    <property type="entry name" value="Stage V sporulation protein AD"/>
    <property type="match status" value="1"/>
</dbReference>
<name>A0A6F8ZGG8_9FIRM</name>
<dbReference type="AlphaFoldDB" id="A0A6F8ZGG8"/>
<protein>
    <submittedName>
        <fullName evidence="1">Stage V sporulation protein AD (Uptake of pyridine-2,6-dicarboxylic acid)</fullName>
    </submittedName>
</protein>
<dbReference type="SUPFAM" id="SSF53901">
    <property type="entry name" value="Thiolase-like"/>
    <property type="match status" value="1"/>
</dbReference>
<evidence type="ECO:0000313" key="2">
    <source>
        <dbReference type="Proteomes" id="UP000503399"/>
    </source>
</evidence>
<accession>A0A6F8ZGG8</accession>
<dbReference type="GO" id="GO:0016746">
    <property type="term" value="F:acyltransferase activity"/>
    <property type="evidence" value="ECO:0007669"/>
    <property type="project" value="InterPro"/>
</dbReference>
<dbReference type="Pfam" id="PF07451">
    <property type="entry name" value="SpoVAD"/>
    <property type="match status" value="1"/>
</dbReference>
<evidence type="ECO:0000313" key="1">
    <source>
        <dbReference type="EMBL" id="CAB1128692.1"/>
    </source>
</evidence>
<organism evidence="1 2">
    <name type="scientific">Candidatus Hydrogenisulfobacillus filiaventi</name>
    <dbReference type="NCBI Taxonomy" id="2707344"/>
    <lineage>
        <taxon>Bacteria</taxon>
        <taxon>Bacillati</taxon>
        <taxon>Bacillota</taxon>
        <taxon>Clostridia</taxon>
        <taxon>Eubacteriales</taxon>
        <taxon>Clostridiales Family XVII. Incertae Sedis</taxon>
        <taxon>Candidatus Hydrogenisulfobacillus</taxon>
    </lineage>
</organism>
<dbReference type="EMBL" id="LR778114">
    <property type="protein sequence ID" value="CAB1128692.1"/>
    <property type="molecule type" value="Genomic_DNA"/>
</dbReference>
<gene>
    <name evidence="1" type="primary">spoVAD</name>
    <name evidence="1" type="ORF">R50_1186</name>
</gene>
<dbReference type="InterPro" id="IPR016039">
    <property type="entry name" value="Thiolase-like"/>
</dbReference>
<sequence>MQRERGMEALGPGTYRLYGVGIATTAAVVGPKEGRGPLGGYFDRVWPDDEHGQATFEAAELALATEAATVAVERAGLEWEQVEAVLGGDLLDQLITTNFAGRAHGRPLLGVFAACASFTEALGLGACLIAGGGPRTVLAMAASHHYAAERQFRFPTELGYQRLPTASWTATAAGATVLTADVPPGGLIVEAVTFGRVVDYGQKNPNDMGSAMAPAAADTILRHLQATGQRPGDFDRIVTGDLGAVGVPLAAEAARRSGTEIAPVLDDCGLLLYDRDDEDVHNGGSGAGCSAAVFNAYLATRLLGGSWRHLLLAATGALFSPTTYRQGESIPGICHAVEIRRG</sequence>
<dbReference type="Proteomes" id="UP000503399">
    <property type="component" value="Chromosome"/>
</dbReference>
<dbReference type="KEGG" id="hfv:R50_1186"/>
<keyword evidence="2" id="KW-1185">Reference proteome</keyword>